<keyword evidence="3" id="KW-1185">Reference proteome</keyword>
<gene>
    <name evidence="2" type="ORF">V6N11_054040</name>
</gene>
<dbReference type="EMBL" id="JBBPBN010000017">
    <property type="protein sequence ID" value="KAK9019522.1"/>
    <property type="molecule type" value="Genomic_DNA"/>
</dbReference>
<comment type="caution">
    <text evidence="2">The sequence shown here is derived from an EMBL/GenBank/DDBJ whole genome shotgun (WGS) entry which is preliminary data.</text>
</comment>
<feature type="region of interest" description="Disordered" evidence="1">
    <location>
        <begin position="26"/>
        <end position="52"/>
    </location>
</feature>
<proteinExistence type="predicted"/>
<dbReference type="Proteomes" id="UP001396334">
    <property type="component" value="Unassembled WGS sequence"/>
</dbReference>
<evidence type="ECO:0000313" key="2">
    <source>
        <dbReference type="EMBL" id="KAK9019522.1"/>
    </source>
</evidence>
<evidence type="ECO:0000313" key="3">
    <source>
        <dbReference type="Proteomes" id="UP001396334"/>
    </source>
</evidence>
<organism evidence="2 3">
    <name type="scientific">Hibiscus sabdariffa</name>
    <name type="common">roselle</name>
    <dbReference type="NCBI Taxonomy" id="183260"/>
    <lineage>
        <taxon>Eukaryota</taxon>
        <taxon>Viridiplantae</taxon>
        <taxon>Streptophyta</taxon>
        <taxon>Embryophyta</taxon>
        <taxon>Tracheophyta</taxon>
        <taxon>Spermatophyta</taxon>
        <taxon>Magnoliopsida</taxon>
        <taxon>eudicotyledons</taxon>
        <taxon>Gunneridae</taxon>
        <taxon>Pentapetalae</taxon>
        <taxon>rosids</taxon>
        <taxon>malvids</taxon>
        <taxon>Malvales</taxon>
        <taxon>Malvaceae</taxon>
        <taxon>Malvoideae</taxon>
        <taxon>Hibiscus</taxon>
    </lineage>
</organism>
<name>A0ABR2S3N1_9ROSI</name>
<evidence type="ECO:0000256" key="1">
    <source>
        <dbReference type="SAM" id="MobiDB-lite"/>
    </source>
</evidence>
<accession>A0ABR2S3N1</accession>
<sequence length="71" mass="7615">MPFYAADGARKGSNNSVSFKIAEDGKDRTMHGPAYGFGRLSSSQRLEIPRPRKSKGIAIPQFVTCSGIGVV</sequence>
<reference evidence="2 3" key="1">
    <citation type="journal article" date="2024" name="G3 (Bethesda)">
        <title>Genome assembly of Hibiscus sabdariffa L. provides insights into metabolisms of medicinal natural products.</title>
        <authorList>
            <person name="Kim T."/>
        </authorList>
    </citation>
    <scope>NUCLEOTIDE SEQUENCE [LARGE SCALE GENOMIC DNA]</scope>
    <source>
        <strain evidence="2">TK-2024</strain>
        <tissue evidence="2">Old leaves</tissue>
    </source>
</reference>
<protein>
    <submittedName>
        <fullName evidence="2">Uncharacterized protein</fullName>
    </submittedName>
</protein>